<keyword evidence="2" id="KW-1185">Reference proteome</keyword>
<sequence length="94" mass="10012">MERLYAKDPELGFVATRMRDAATDLEESIDDPPEVEAGSVTVLIRAVLSLMTEELGDVVVGLSAGAEAVADGRDVYRESDEVAAGEFLRRGSPG</sequence>
<evidence type="ECO:0000313" key="2">
    <source>
        <dbReference type="Proteomes" id="UP001564626"/>
    </source>
</evidence>
<name>A0ABV4CF18_9PSEU</name>
<dbReference type="Proteomes" id="UP001564626">
    <property type="component" value="Unassembled WGS sequence"/>
</dbReference>
<evidence type="ECO:0000313" key="1">
    <source>
        <dbReference type="EMBL" id="MEY8039691.1"/>
    </source>
</evidence>
<dbReference type="RefSeq" id="WP_345358304.1">
    <property type="nucleotide sequence ID" value="NZ_BAABII010000003.1"/>
</dbReference>
<protein>
    <submittedName>
        <fullName evidence="1">Uncharacterized protein</fullName>
    </submittedName>
</protein>
<reference evidence="1 2" key="1">
    <citation type="submission" date="2024-08" db="EMBL/GenBank/DDBJ databases">
        <title>Genome mining of Saccharopolyspora cebuensis PGLac3 from Nigerian medicinal plant.</title>
        <authorList>
            <person name="Ezeobiora C.E."/>
            <person name="Igbokwe N.H."/>
            <person name="Amin D.H."/>
            <person name="Mendie U.E."/>
        </authorList>
    </citation>
    <scope>NUCLEOTIDE SEQUENCE [LARGE SCALE GENOMIC DNA]</scope>
    <source>
        <strain evidence="1 2">PGLac3</strain>
    </source>
</reference>
<gene>
    <name evidence="1" type="ORF">AB8O55_09815</name>
</gene>
<accession>A0ABV4CF18</accession>
<proteinExistence type="predicted"/>
<dbReference type="EMBL" id="JBGEHV010000013">
    <property type="protein sequence ID" value="MEY8039691.1"/>
    <property type="molecule type" value="Genomic_DNA"/>
</dbReference>
<comment type="caution">
    <text evidence="1">The sequence shown here is derived from an EMBL/GenBank/DDBJ whole genome shotgun (WGS) entry which is preliminary data.</text>
</comment>
<organism evidence="1 2">
    <name type="scientific">Saccharopolyspora cebuensis</name>
    <dbReference type="NCBI Taxonomy" id="418759"/>
    <lineage>
        <taxon>Bacteria</taxon>
        <taxon>Bacillati</taxon>
        <taxon>Actinomycetota</taxon>
        <taxon>Actinomycetes</taxon>
        <taxon>Pseudonocardiales</taxon>
        <taxon>Pseudonocardiaceae</taxon>
        <taxon>Saccharopolyspora</taxon>
    </lineage>
</organism>